<dbReference type="EC" id="6.2.1.17" evidence="3"/>
<evidence type="ECO:0000256" key="7">
    <source>
        <dbReference type="ARBA" id="ARBA00042755"/>
    </source>
</evidence>
<dbReference type="InterPro" id="IPR025110">
    <property type="entry name" value="AMP-bd_C"/>
</dbReference>
<dbReference type="SUPFAM" id="SSF56801">
    <property type="entry name" value="Acetyl-CoA synthetase-like"/>
    <property type="match status" value="1"/>
</dbReference>
<dbReference type="GO" id="GO:0050218">
    <property type="term" value="F:propionate-CoA ligase activity"/>
    <property type="evidence" value="ECO:0007669"/>
    <property type="project" value="UniProtKB-EC"/>
</dbReference>
<dbReference type="FunFam" id="3.40.50.12780:FF:000011">
    <property type="entry name" value="Acetyl-coenzyme A synthetase 2-like, mitochondrial"/>
    <property type="match status" value="1"/>
</dbReference>
<dbReference type="GO" id="GO:0005759">
    <property type="term" value="C:mitochondrial matrix"/>
    <property type="evidence" value="ECO:0007669"/>
    <property type="project" value="TreeGrafter"/>
</dbReference>
<dbReference type="Pfam" id="PF13193">
    <property type="entry name" value="AMP-binding_C"/>
    <property type="match status" value="1"/>
</dbReference>
<evidence type="ECO:0000259" key="10">
    <source>
        <dbReference type="Pfam" id="PF00501"/>
    </source>
</evidence>
<proteinExistence type="inferred from homology"/>
<evidence type="ECO:0000256" key="5">
    <source>
        <dbReference type="ARBA" id="ARBA00029726"/>
    </source>
</evidence>
<dbReference type="OrthoDB" id="1706066at2759"/>
<gene>
    <name evidence="13" type="ORF">PHYEVI_LOCUS5964</name>
</gene>
<evidence type="ECO:0000256" key="4">
    <source>
        <dbReference type="ARBA" id="ARBA00013275"/>
    </source>
</evidence>
<dbReference type="Gene3D" id="3.40.50.12780">
    <property type="entry name" value="N-terminal domain of ligase-like"/>
    <property type="match status" value="1"/>
</dbReference>
<organism evidence="13 14">
    <name type="scientific">Phyllotreta striolata</name>
    <name type="common">Striped flea beetle</name>
    <name type="synonym">Crioceris striolata</name>
    <dbReference type="NCBI Taxonomy" id="444603"/>
    <lineage>
        <taxon>Eukaryota</taxon>
        <taxon>Metazoa</taxon>
        <taxon>Ecdysozoa</taxon>
        <taxon>Arthropoda</taxon>
        <taxon>Hexapoda</taxon>
        <taxon>Insecta</taxon>
        <taxon>Pterygota</taxon>
        <taxon>Neoptera</taxon>
        <taxon>Endopterygota</taxon>
        <taxon>Coleoptera</taxon>
        <taxon>Polyphaga</taxon>
        <taxon>Cucujiformia</taxon>
        <taxon>Chrysomeloidea</taxon>
        <taxon>Chrysomelidae</taxon>
        <taxon>Galerucinae</taxon>
        <taxon>Alticini</taxon>
        <taxon>Phyllotreta</taxon>
    </lineage>
</organism>
<protein>
    <recommendedName>
        <fullName evidence="6">Acyl-CoA synthetase short-chain family member 3, mitochondrial</fullName>
        <ecNumber evidence="4">6.2.1.1</ecNumber>
        <ecNumber evidence="3">6.2.1.17</ecNumber>
    </recommendedName>
    <alternativeName>
        <fullName evidence="7">Acetate--CoA ligase 3</fullName>
    </alternativeName>
    <alternativeName>
        <fullName evidence="5">Propionate--CoA ligase</fullName>
    </alternativeName>
</protein>
<sequence>MLSTRKHRGDKKKKISRTSIPFPLASYETVFADSIQHPERFWAKIAQNITWSKSWKRVLDNTYEPFTKWFLGGELNACYNAVDRHVEAGKGGKVALIYDSPLLGIVRKITYFELQEKVSKLAGLLQRLGVSKGDKVIIYMPLIPETIMAMLAVARIGAVHSVVFGGFAASELCQRIQHAEPKVIIAASCGIEPSRVVNYITELNEAISLSLHKPSKCIIYQRKGVDIAELDPSRDMDWEESIKNAESAPCIPVEANDPLYILYTSGTTGEPKGIIRPIGGYLCTLIYNLKTLYGMNPEDVWWATSDFGWVVGHSFMCYGPLCLGMTTIVYEGKPTTTPDPSSYYRIISDYKVNGVFTVPTAMRLLKQTDPDGKYGTEYDLSSLRQIWLAGEHLDLNTKLWTERMFGVPVINHWWQTETGSAISGMCAGLKNPCSDTDLTVGLPFPGYNVKILRKDGTEADVNELGRIVVKLPLPPGTLSTLYRAEERFIKTYFAKFPGYYDTMDAGYVDKDGLIYVTARADDVINVAGHRLSTLALENIVLSHPDVSMACVISVPDEIKSEVPMCLFVMKDDSELSDYIVAKDLVNMVRDNMGPVAAFRMAAAVRGLPLTRSGKICRKSISDLARNKLKKISGTVVDPTVYKDIEEVLKKYGFCNGLD</sequence>
<evidence type="ECO:0000256" key="8">
    <source>
        <dbReference type="ARBA" id="ARBA00047935"/>
    </source>
</evidence>
<feature type="domain" description="AMP-dependent synthetase/ligase" evidence="10">
    <location>
        <begin position="88"/>
        <end position="471"/>
    </location>
</feature>
<dbReference type="Gene3D" id="3.30.300.30">
    <property type="match status" value="1"/>
</dbReference>
<feature type="domain" description="Acetyl-coenzyme A synthetase N-terminal" evidence="12">
    <location>
        <begin position="27"/>
        <end position="81"/>
    </location>
</feature>
<evidence type="ECO:0000259" key="11">
    <source>
        <dbReference type="Pfam" id="PF13193"/>
    </source>
</evidence>
<evidence type="ECO:0000256" key="3">
    <source>
        <dbReference type="ARBA" id="ARBA00012985"/>
    </source>
</evidence>
<comment type="catalytic activity">
    <reaction evidence="9">
        <text>propanoate + ATP + CoA = propanoyl-CoA + AMP + diphosphate</text>
        <dbReference type="Rhea" id="RHEA:20373"/>
        <dbReference type="ChEBI" id="CHEBI:17272"/>
        <dbReference type="ChEBI" id="CHEBI:30616"/>
        <dbReference type="ChEBI" id="CHEBI:33019"/>
        <dbReference type="ChEBI" id="CHEBI:57287"/>
        <dbReference type="ChEBI" id="CHEBI:57392"/>
        <dbReference type="ChEBI" id="CHEBI:456215"/>
        <dbReference type="EC" id="6.2.1.17"/>
    </reaction>
    <physiologicalReaction direction="left-to-right" evidence="9">
        <dbReference type="Rhea" id="RHEA:20374"/>
    </physiologicalReaction>
</comment>
<dbReference type="PROSITE" id="PS00455">
    <property type="entry name" value="AMP_BINDING"/>
    <property type="match status" value="1"/>
</dbReference>
<dbReference type="InterPro" id="IPR032387">
    <property type="entry name" value="ACAS_N"/>
</dbReference>
<evidence type="ECO:0000313" key="14">
    <source>
        <dbReference type="Proteomes" id="UP001153712"/>
    </source>
</evidence>
<dbReference type="InterPro" id="IPR045851">
    <property type="entry name" value="AMP-bd_C_sf"/>
</dbReference>
<dbReference type="AlphaFoldDB" id="A0A9N9TQ21"/>
<dbReference type="InterPro" id="IPR000873">
    <property type="entry name" value="AMP-dep_synth/lig_dom"/>
</dbReference>
<dbReference type="InterPro" id="IPR020845">
    <property type="entry name" value="AMP-binding_CS"/>
</dbReference>
<evidence type="ECO:0000256" key="1">
    <source>
        <dbReference type="ARBA" id="ARBA00001884"/>
    </source>
</evidence>
<dbReference type="InterPro" id="IPR042099">
    <property type="entry name" value="ANL_N_sf"/>
</dbReference>
<comment type="catalytic activity">
    <reaction evidence="1">
        <text>acetate + ATP + CoA = acetyl-CoA + AMP + diphosphate</text>
        <dbReference type="Rhea" id="RHEA:23176"/>
        <dbReference type="ChEBI" id="CHEBI:30089"/>
        <dbReference type="ChEBI" id="CHEBI:30616"/>
        <dbReference type="ChEBI" id="CHEBI:33019"/>
        <dbReference type="ChEBI" id="CHEBI:57287"/>
        <dbReference type="ChEBI" id="CHEBI:57288"/>
        <dbReference type="ChEBI" id="CHEBI:456215"/>
        <dbReference type="EC" id="6.2.1.1"/>
    </reaction>
    <physiologicalReaction direction="left-to-right" evidence="1">
        <dbReference type="Rhea" id="RHEA:23177"/>
    </physiologicalReaction>
</comment>
<evidence type="ECO:0000256" key="9">
    <source>
        <dbReference type="ARBA" id="ARBA00049004"/>
    </source>
</evidence>
<dbReference type="Proteomes" id="UP001153712">
    <property type="component" value="Chromosome 2"/>
</dbReference>
<name>A0A9N9TQ21_PHYSR</name>
<dbReference type="EMBL" id="OU900095">
    <property type="protein sequence ID" value="CAG9859590.1"/>
    <property type="molecule type" value="Genomic_DNA"/>
</dbReference>
<reference evidence="13" key="1">
    <citation type="submission" date="2022-01" db="EMBL/GenBank/DDBJ databases">
        <authorList>
            <person name="King R."/>
        </authorList>
    </citation>
    <scope>NUCLEOTIDE SEQUENCE</scope>
</reference>
<keyword evidence="14" id="KW-1185">Reference proteome</keyword>
<dbReference type="Pfam" id="PF00501">
    <property type="entry name" value="AMP-binding"/>
    <property type="match status" value="1"/>
</dbReference>
<dbReference type="EC" id="6.2.1.1" evidence="4"/>
<accession>A0A9N9TQ21</accession>
<dbReference type="PANTHER" id="PTHR43347:SF3">
    <property type="entry name" value="ACYL-COA SYNTHETASE SHORT-CHAIN FAMILY MEMBER 3, MITOCHONDRIAL"/>
    <property type="match status" value="1"/>
</dbReference>
<comment type="catalytic activity">
    <reaction evidence="8">
        <text>butanoate + ATP + CoA = butanoyl-CoA + AMP + diphosphate</text>
        <dbReference type="Rhea" id="RHEA:46172"/>
        <dbReference type="ChEBI" id="CHEBI:17968"/>
        <dbReference type="ChEBI" id="CHEBI:30616"/>
        <dbReference type="ChEBI" id="CHEBI:33019"/>
        <dbReference type="ChEBI" id="CHEBI:57287"/>
        <dbReference type="ChEBI" id="CHEBI:57371"/>
        <dbReference type="ChEBI" id="CHEBI:456215"/>
    </reaction>
    <physiologicalReaction direction="left-to-right" evidence="8">
        <dbReference type="Rhea" id="RHEA:46173"/>
    </physiologicalReaction>
</comment>
<evidence type="ECO:0000256" key="6">
    <source>
        <dbReference type="ARBA" id="ARBA00040004"/>
    </source>
</evidence>
<feature type="domain" description="AMP-binding enzyme C-terminal" evidence="11">
    <location>
        <begin position="536"/>
        <end position="614"/>
    </location>
</feature>
<evidence type="ECO:0000313" key="13">
    <source>
        <dbReference type="EMBL" id="CAG9859590.1"/>
    </source>
</evidence>
<evidence type="ECO:0000256" key="2">
    <source>
        <dbReference type="ARBA" id="ARBA00006432"/>
    </source>
</evidence>
<dbReference type="GO" id="GO:0003987">
    <property type="term" value="F:acetate-CoA ligase activity"/>
    <property type="evidence" value="ECO:0007669"/>
    <property type="project" value="UniProtKB-EC"/>
</dbReference>
<dbReference type="PANTHER" id="PTHR43347">
    <property type="entry name" value="ACYL-COA SYNTHETASE"/>
    <property type="match status" value="1"/>
</dbReference>
<dbReference type="Pfam" id="PF16177">
    <property type="entry name" value="ACAS_N"/>
    <property type="match status" value="1"/>
</dbReference>
<evidence type="ECO:0000259" key="12">
    <source>
        <dbReference type="Pfam" id="PF16177"/>
    </source>
</evidence>
<comment type="similarity">
    <text evidence="2">Belongs to the ATP-dependent AMP-binding enzyme family.</text>
</comment>